<dbReference type="PRINTS" id="PR01021">
    <property type="entry name" value="OMPADOMAIN"/>
</dbReference>
<dbReference type="Gene3D" id="2.60.40.2540">
    <property type="match status" value="1"/>
</dbReference>
<name>A0A839UV53_9GAMM</name>
<dbReference type="Gene3D" id="3.30.1330.60">
    <property type="entry name" value="OmpA-like domain"/>
    <property type="match status" value="1"/>
</dbReference>
<dbReference type="SUPFAM" id="SSF103088">
    <property type="entry name" value="OmpA-like"/>
    <property type="match status" value="1"/>
</dbReference>
<dbReference type="RefSeq" id="WP_183910832.1">
    <property type="nucleotide sequence ID" value="NZ_JACHXZ010000003.1"/>
</dbReference>
<protein>
    <submittedName>
        <fullName evidence="6">Outer membrane protein OmpA-like peptidoglycan-associated protein</fullName>
    </submittedName>
</protein>
<dbReference type="InterPro" id="IPR036737">
    <property type="entry name" value="OmpA-like_sf"/>
</dbReference>
<feature type="chain" id="PRO_5032691159" evidence="4">
    <location>
        <begin position="27"/>
        <end position="300"/>
    </location>
</feature>
<evidence type="ECO:0000313" key="7">
    <source>
        <dbReference type="Proteomes" id="UP000559987"/>
    </source>
</evidence>
<dbReference type="CDD" id="cd07185">
    <property type="entry name" value="OmpA_C-like"/>
    <property type="match status" value="1"/>
</dbReference>
<comment type="subcellular location">
    <subcellularLocation>
        <location evidence="1">Cell outer membrane</location>
    </subcellularLocation>
</comment>
<feature type="domain" description="OmpA-like" evidence="5">
    <location>
        <begin position="174"/>
        <end position="292"/>
    </location>
</feature>
<dbReference type="Pfam" id="PF00691">
    <property type="entry name" value="OmpA"/>
    <property type="match status" value="1"/>
</dbReference>
<feature type="signal peptide" evidence="4">
    <location>
        <begin position="1"/>
        <end position="26"/>
    </location>
</feature>
<evidence type="ECO:0000256" key="1">
    <source>
        <dbReference type="ARBA" id="ARBA00004442"/>
    </source>
</evidence>
<keyword evidence="7" id="KW-1185">Reference proteome</keyword>
<organism evidence="6 7">
    <name type="scientific">Simiduia aestuariiviva</name>
    <dbReference type="NCBI Taxonomy" id="1510459"/>
    <lineage>
        <taxon>Bacteria</taxon>
        <taxon>Pseudomonadati</taxon>
        <taxon>Pseudomonadota</taxon>
        <taxon>Gammaproteobacteria</taxon>
        <taxon>Cellvibrionales</taxon>
        <taxon>Cellvibrionaceae</taxon>
        <taxon>Simiduia</taxon>
    </lineage>
</organism>
<dbReference type="Proteomes" id="UP000559987">
    <property type="component" value="Unassembled WGS sequence"/>
</dbReference>
<evidence type="ECO:0000256" key="4">
    <source>
        <dbReference type="SAM" id="SignalP"/>
    </source>
</evidence>
<dbReference type="PRINTS" id="PR01023">
    <property type="entry name" value="NAFLGMOTY"/>
</dbReference>
<dbReference type="InterPro" id="IPR006664">
    <property type="entry name" value="OMP_bac"/>
</dbReference>
<sequence length="300" mass="33654">MAVQSTWRQRLLSLCAALSMAGTAAATEYTPPMDQSIWTVSSSIFACELRQTVPFYGEAGFYHRAGEQLAMQLRSDTPRLKSGKARLTARAPVWRPKMSNIDLGLVPVTQGLQPVRLDSRLSNRALTELHAGRELVVTRYPWYGAQESSRIALSPINFQAAYQQYLKCLAGLLPVNYDQIARTSVYFPSSGDDFPGAEKRKLRHIAIYTLADPKVSHLFIDGHTDSKGLREDNLALSKRRAESVQQFLISQGIPEDKLTVRWHGERYPVTSNESRKGRAQNRRVTVRVDRIEVPDLAANP</sequence>
<evidence type="ECO:0000256" key="2">
    <source>
        <dbReference type="ARBA" id="ARBA00023136"/>
    </source>
</evidence>
<dbReference type="PROSITE" id="PS51123">
    <property type="entry name" value="OMPA_2"/>
    <property type="match status" value="1"/>
</dbReference>
<accession>A0A839UV53</accession>
<keyword evidence="2 3" id="KW-0472">Membrane</keyword>
<dbReference type="Pfam" id="PF18393">
    <property type="entry name" value="MotY_N"/>
    <property type="match status" value="1"/>
</dbReference>
<dbReference type="PANTHER" id="PTHR30329">
    <property type="entry name" value="STATOR ELEMENT OF FLAGELLAR MOTOR COMPLEX"/>
    <property type="match status" value="1"/>
</dbReference>
<dbReference type="AlphaFoldDB" id="A0A839UV53"/>
<dbReference type="PANTHER" id="PTHR30329:SF17">
    <property type="entry name" value="LIPOPROTEIN YFIB-RELATED"/>
    <property type="match status" value="1"/>
</dbReference>
<evidence type="ECO:0000259" key="5">
    <source>
        <dbReference type="PROSITE" id="PS51123"/>
    </source>
</evidence>
<dbReference type="EMBL" id="JACHXZ010000003">
    <property type="protein sequence ID" value="MBB3169358.1"/>
    <property type="molecule type" value="Genomic_DNA"/>
</dbReference>
<comment type="caution">
    <text evidence="6">The sequence shown here is derived from an EMBL/GenBank/DDBJ whole genome shotgun (WGS) entry which is preliminary data.</text>
</comment>
<evidence type="ECO:0000313" key="6">
    <source>
        <dbReference type="EMBL" id="MBB3169358.1"/>
    </source>
</evidence>
<dbReference type="InterPro" id="IPR006665">
    <property type="entry name" value="OmpA-like"/>
</dbReference>
<proteinExistence type="predicted"/>
<dbReference type="InterPro" id="IPR050330">
    <property type="entry name" value="Bact_OuterMem_StrucFunc"/>
</dbReference>
<dbReference type="InterPro" id="IPR041544">
    <property type="entry name" value="MotY_N"/>
</dbReference>
<evidence type="ECO:0000256" key="3">
    <source>
        <dbReference type="PROSITE-ProRule" id="PRU00473"/>
    </source>
</evidence>
<gene>
    <name evidence="6" type="ORF">FHS30_002566</name>
</gene>
<dbReference type="GO" id="GO:0009279">
    <property type="term" value="C:cell outer membrane"/>
    <property type="evidence" value="ECO:0007669"/>
    <property type="project" value="UniProtKB-SubCell"/>
</dbReference>
<keyword evidence="4" id="KW-0732">Signal</keyword>
<reference evidence="6 7" key="1">
    <citation type="submission" date="2020-08" db="EMBL/GenBank/DDBJ databases">
        <title>Genomic Encyclopedia of Type Strains, Phase III (KMG-III): the genomes of soil and plant-associated and newly described type strains.</title>
        <authorList>
            <person name="Whitman W."/>
        </authorList>
    </citation>
    <scope>NUCLEOTIDE SEQUENCE [LARGE SCALE GENOMIC DNA]</scope>
    <source>
        <strain evidence="6 7">CECT 8571</strain>
    </source>
</reference>